<keyword evidence="2" id="KW-0698">rRNA processing</keyword>
<evidence type="ECO:0000313" key="14">
    <source>
        <dbReference type="EMBL" id="KAK7497187.1"/>
    </source>
</evidence>
<comment type="caution">
    <text evidence="14">The sequence shown here is derived from an EMBL/GenBank/DDBJ whole genome shotgun (WGS) entry which is preliminary data.</text>
</comment>
<keyword evidence="6 11" id="KW-0694">RNA-binding</keyword>
<dbReference type="PROSITE" id="PS51686">
    <property type="entry name" value="SAM_MT_RSMB_NOP"/>
    <property type="match status" value="1"/>
</dbReference>
<evidence type="ECO:0000256" key="3">
    <source>
        <dbReference type="ARBA" id="ARBA00022603"/>
    </source>
</evidence>
<evidence type="ECO:0000256" key="8">
    <source>
        <dbReference type="ARBA" id="ARBA00023128"/>
    </source>
</evidence>
<comment type="subcellular location">
    <subcellularLocation>
        <location evidence="1">Mitochondrion</location>
    </subcellularLocation>
</comment>
<dbReference type="InterPro" id="IPR001678">
    <property type="entry name" value="MeTrfase_RsmB-F_NOP2_dom"/>
</dbReference>
<feature type="chain" id="PRO_5044800976" description="NOL1/NOP2/Sun domain family member 4" evidence="12">
    <location>
        <begin position="23"/>
        <end position="528"/>
    </location>
</feature>
<feature type="domain" description="SAM-dependent MTase RsmB/NOP-type" evidence="13">
    <location>
        <begin position="262"/>
        <end position="528"/>
    </location>
</feature>
<comment type="catalytic activity">
    <reaction evidence="10">
        <text>a cytidine in rRNA + S-adenosyl-L-methionine = a 5-methylcytidine in rRNA + S-adenosyl-L-homocysteine + H(+)</text>
        <dbReference type="Rhea" id="RHEA:61484"/>
        <dbReference type="Rhea" id="RHEA-COMP:15836"/>
        <dbReference type="Rhea" id="RHEA-COMP:15837"/>
        <dbReference type="ChEBI" id="CHEBI:15378"/>
        <dbReference type="ChEBI" id="CHEBI:57856"/>
        <dbReference type="ChEBI" id="CHEBI:59789"/>
        <dbReference type="ChEBI" id="CHEBI:74483"/>
        <dbReference type="ChEBI" id="CHEBI:82748"/>
    </reaction>
</comment>
<feature type="binding site" evidence="11">
    <location>
        <position position="394"/>
    </location>
    <ligand>
        <name>S-adenosyl-L-methionine</name>
        <dbReference type="ChEBI" id="CHEBI:59789"/>
    </ligand>
</feature>
<reference evidence="14 15" key="1">
    <citation type="journal article" date="2023" name="Sci. Data">
        <title>Genome assembly of the Korean intertidal mud-creeper Batillaria attramentaria.</title>
        <authorList>
            <person name="Patra A.K."/>
            <person name="Ho P.T."/>
            <person name="Jun S."/>
            <person name="Lee S.J."/>
            <person name="Kim Y."/>
            <person name="Won Y.J."/>
        </authorList>
    </citation>
    <scope>NUCLEOTIDE SEQUENCE [LARGE SCALE GENOMIC DNA]</scope>
    <source>
        <strain evidence="14">Wonlab-2016</strain>
    </source>
</reference>
<dbReference type="GO" id="GO:0006364">
    <property type="term" value="P:rRNA processing"/>
    <property type="evidence" value="ECO:0007669"/>
    <property type="project" value="UniProtKB-KW"/>
</dbReference>
<dbReference type="GO" id="GO:0003723">
    <property type="term" value="F:RNA binding"/>
    <property type="evidence" value="ECO:0007669"/>
    <property type="project" value="UniProtKB-UniRule"/>
</dbReference>
<dbReference type="GO" id="GO:0005739">
    <property type="term" value="C:mitochondrion"/>
    <property type="evidence" value="ECO:0007669"/>
    <property type="project" value="UniProtKB-SubCell"/>
</dbReference>
<dbReference type="InterPro" id="IPR023267">
    <property type="entry name" value="RCMT"/>
</dbReference>
<dbReference type="SUPFAM" id="SSF53335">
    <property type="entry name" value="S-adenosyl-L-methionine-dependent methyltransferases"/>
    <property type="match status" value="1"/>
</dbReference>
<comment type="similarity">
    <text evidence="11">Belongs to the class I-like SAM-binding methyltransferase superfamily. RsmB/NOP family.</text>
</comment>
<evidence type="ECO:0000256" key="5">
    <source>
        <dbReference type="ARBA" id="ARBA00022691"/>
    </source>
</evidence>
<keyword evidence="15" id="KW-1185">Reference proteome</keyword>
<dbReference type="PANTHER" id="PTHR22808">
    <property type="entry name" value="NCL1 YEAST -RELATED NOL1/NOP2/FMU SUN DOMAIN-CONTAINING"/>
    <property type="match status" value="1"/>
</dbReference>
<dbReference type="PRINTS" id="PR02008">
    <property type="entry name" value="RCMTFAMILY"/>
</dbReference>
<keyword evidence="3 11" id="KW-0489">Methyltransferase</keyword>
<proteinExistence type="inferred from homology"/>
<dbReference type="InterPro" id="IPR029063">
    <property type="entry name" value="SAM-dependent_MTases_sf"/>
</dbReference>
<dbReference type="GO" id="GO:0032259">
    <property type="term" value="P:methylation"/>
    <property type="evidence" value="ECO:0007669"/>
    <property type="project" value="UniProtKB-KW"/>
</dbReference>
<feature type="binding site" evidence="11">
    <location>
        <begin position="369"/>
        <end position="375"/>
    </location>
    <ligand>
        <name>S-adenosyl-L-methionine</name>
        <dbReference type="ChEBI" id="CHEBI:59789"/>
    </ligand>
</feature>
<evidence type="ECO:0000256" key="12">
    <source>
        <dbReference type="SAM" id="SignalP"/>
    </source>
</evidence>
<dbReference type="Gene3D" id="6.20.240.40">
    <property type="match status" value="2"/>
</dbReference>
<protein>
    <recommendedName>
        <fullName evidence="9">NOL1/NOP2/Sun domain family member 4</fullName>
    </recommendedName>
</protein>
<dbReference type="Proteomes" id="UP001519460">
    <property type="component" value="Unassembled WGS sequence"/>
</dbReference>
<evidence type="ECO:0000256" key="7">
    <source>
        <dbReference type="ARBA" id="ARBA00022946"/>
    </source>
</evidence>
<evidence type="ECO:0000259" key="13">
    <source>
        <dbReference type="PROSITE" id="PS51686"/>
    </source>
</evidence>
<name>A0ABD0LDX7_9CAEN</name>
<evidence type="ECO:0000256" key="6">
    <source>
        <dbReference type="ARBA" id="ARBA00022884"/>
    </source>
</evidence>
<evidence type="ECO:0000256" key="10">
    <source>
        <dbReference type="ARBA" id="ARBA00049302"/>
    </source>
</evidence>
<keyword evidence="4 11" id="KW-0808">Transferase</keyword>
<evidence type="ECO:0000256" key="11">
    <source>
        <dbReference type="PROSITE-ProRule" id="PRU01023"/>
    </source>
</evidence>
<keyword evidence="12" id="KW-0732">Signal</keyword>
<evidence type="ECO:0000256" key="9">
    <source>
        <dbReference type="ARBA" id="ARBA00042050"/>
    </source>
</evidence>
<feature type="signal peptide" evidence="12">
    <location>
        <begin position="1"/>
        <end position="22"/>
    </location>
</feature>
<keyword evidence="7" id="KW-0809">Transit peptide</keyword>
<keyword evidence="8" id="KW-0496">Mitochondrion</keyword>
<dbReference type="Pfam" id="PF01189">
    <property type="entry name" value="Methyltr_RsmB-F"/>
    <property type="match status" value="1"/>
</dbReference>
<dbReference type="EMBL" id="JACVVK020000060">
    <property type="protein sequence ID" value="KAK7497187.1"/>
    <property type="molecule type" value="Genomic_DNA"/>
</dbReference>
<dbReference type="GO" id="GO:0008168">
    <property type="term" value="F:methyltransferase activity"/>
    <property type="evidence" value="ECO:0007669"/>
    <property type="project" value="UniProtKB-KW"/>
</dbReference>
<evidence type="ECO:0000313" key="15">
    <source>
        <dbReference type="Proteomes" id="UP001519460"/>
    </source>
</evidence>
<dbReference type="AlphaFoldDB" id="A0ABD0LDX7"/>
<dbReference type="InterPro" id="IPR049560">
    <property type="entry name" value="MeTrfase_RsmB-F_NOP2_cat"/>
</dbReference>
<feature type="binding site" evidence="11">
    <location>
        <position position="441"/>
    </location>
    <ligand>
        <name>S-adenosyl-L-methionine</name>
        <dbReference type="ChEBI" id="CHEBI:59789"/>
    </ligand>
</feature>
<keyword evidence="5 11" id="KW-0949">S-adenosyl-L-methionine</keyword>
<evidence type="ECO:0000256" key="4">
    <source>
        <dbReference type="ARBA" id="ARBA00022679"/>
    </source>
</evidence>
<sequence>MLQKRSLVFISLVLPITRLVVSSHQDLALPARLTTRAFVLKDRNRTEMATVTQLRWPSLVSISHRCCFAIQKRYRYKKKWAVNLPSKTSCELALDHFDAFYQPLFGRRWPSVRVSLLSLPKYAAIVNNASDRNLTIETLTELGAHDIISLAARKTVNNGKRFHEENLSSVAKEEELQVSSTPLAGDNGHVQSHGSDLSSRTSLVTDDGLWVENDVRSSKESRVGFGEITLPDSSKDFESLQSHGIQGMGTGTGDIENVLTPDEALRSKDLQYFVPTEQVFSEKEQLLREELERSTFEERPISVSVLSGQTPGLPTALQVLTYPAGDVSDFPRPRADQAGLLNYYLLDAASILPVIALDLQPHDDVLDLCAAPGGKTLAMLQMIITQGGHLTSNDVSQARLRRLQTVLKSYLSPSLQSEFVTVKKWNGLGFSEPVYSKVLVDVPCSSDRHVLTEEDNNLFKPSRITERLQMTALQKDLLLAGIRSCKPGGAVVYSTCTLAAAQNDGVIQAACLTNNFGPMYFCKLRRLN</sequence>
<evidence type="ECO:0000256" key="2">
    <source>
        <dbReference type="ARBA" id="ARBA00022552"/>
    </source>
</evidence>
<dbReference type="Gene3D" id="3.40.50.150">
    <property type="entry name" value="Vaccinia Virus protein VP39"/>
    <property type="match status" value="1"/>
</dbReference>
<evidence type="ECO:0000256" key="1">
    <source>
        <dbReference type="ARBA" id="ARBA00004173"/>
    </source>
</evidence>
<organism evidence="14 15">
    <name type="scientific">Batillaria attramentaria</name>
    <dbReference type="NCBI Taxonomy" id="370345"/>
    <lineage>
        <taxon>Eukaryota</taxon>
        <taxon>Metazoa</taxon>
        <taxon>Spiralia</taxon>
        <taxon>Lophotrochozoa</taxon>
        <taxon>Mollusca</taxon>
        <taxon>Gastropoda</taxon>
        <taxon>Caenogastropoda</taxon>
        <taxon>Sorbeoconcha</taxon>
        <taxon>Cerithioidea</taxon>
        <taxon>Batillariidae</taxon>
        <taxon>Batillaria</taxon>
    </lineage>
</organism>
<dbReference type="PANTHER" id="PTHR22808:SF3">
    <property type="entry name" value="5-METHYLCYTOSINE RRNA METHYLTRANSFERASE NSUN4"/>
    <property type="match status" value="1"/>
</dbReference>
<accession>A0ABD0LDX7</accession>
<gene>
    <name evidence="14" type="ORF">BaRGS_00011481</name>
</gene>
<feature type="active site" description="Nucleophile" evidence="11">
    <location>
        <position position="496"/>
    </location>
</feature>
<comment type="caution">
    <text evidence="11">Lacks conserved residue(s) required for the propagation of feature annotation.</text>
</comment>